<protein>
    <recommendedName>
        <fullName evidence="5">TNase-like domain-containing protein</fullName>
    </recommendedName>
</protein>
<evidence type="ECO:0000256" key="4">
    <source>
        <dbReference type="SAM" id="SignalP"/>
    </source>
</evidence>
<dbReference type="SMART" id="SM00318">
    <property type="entry name" value="SNc"/>
    <property type="match status" value="1"/>
</dbReference>
<dbReference type="PROSITE" id="PS01123">
    <property type="entry name" value="TNASE_1"/>
    <property type="match status" value="1"/>
</dbReference>
<keyword evidence="3" id="KW-0378">Hydrolase</keyword>
<sequence length="223" mass="24796">MKFLKSVFIAVLFVLAFQQSVFAATTPTYKVTKVVDGDTIDVQIGEKVERIRIIGMDTPETVDPRKPVQCFGKEASNKAKTILAGKKVRLESDSISGERDKYGRLLRYIYLENGTSFEKLMISEGYAHEYTYNSIPYKYQADFKKAQKDAQTKKRGLWSPTSCNGNTVQAAKALTSSTATPAVKKSVNNLCHAKGTKYYEQTKKFSPYSTLKACLASGGKLPK</sequence>
<evidence type="ECO:0000313" key="7">
    <source>
        <dbReference type="Proteomes" id="UP000177528"/>
    </source>
</evidence>
<feature type="chain" id="PRO_5009581291" description="TNase-like domain-containing protein" evidence="4">
    <location>
        <begin position="24"/>
        <end position="223"/>
    </location>
</feature>
<dbReference type="InterPro" id="IPR002071">
    <property type="entry name" value="Thermonucl_AS"/>
</dbReference>
<evidence type="ECO:0000259" key="5">
    <source>
        <dbReference type="PROSITE" id="PS50830"/>
    </source>
</evidence>
<dbReference type="Gene3D" id="2.40.50.90">
    <property type="match status" value="1"/>
</dbReference>
<dbReference type="PANTHER" id="PTHR12302">
    <property type="entry name" value="EBNA2 BINDING PROTEIN P100"/>
    <property type="match status" value="1"/>
</dbReference>
<dbReference type="InterPro" id="IPR016071">
    <property type="entry name" value="Staphylococal_nuclease_OB-fold"/>
</dbReference>
<dbReference type="InterPro" id="IPR035437">
    <property type="entry name" value="SNase_OB-fold_sf"/>
</dbReference>
<accession>A0A1G1X5G8</accession>
<evidence type="ECO:0000313" key="6">
    <source>
        <dbReference type="EMBL" id="OGY35234.1"/>
    </source>
</evidence>
<organism evidence="6 7">
    <name type="scientific">Candidatus Andersenbacteria bacterium RIFCSPHIGHO2_12_FULL_45_11</name>
    <dbReference type="NCBI Taxonomy" id="1797281"/>
    <lineage>
        <taxon>Bacteria</taxon>
        <taxon>Candidatus Anderseniibacteriota</taxon>
    </lineage>
</organism>
<keyword evidence="4" id="KW-0732">Signal</keyword>
<keyword evidence="2" id="KW-0255">Endonuclease</keyword>
<dbReference type="EMBL" id="MHHR01000002">
    <property type="protein sequence ID" value="OGY35234.1"/>
    <property type="molecule type" value="Genomic_DNA"/>
</dbReference>
<reference evidence="6 7" key="1">
    <citation type="journal article" date="2016" name="Nat. Commun.">
        <title>Thousands of microbial genomes shed light on interconnected biogeochemical processes in an aquifer system.</title>
        <authorList>
            <person name="Anantharaman K."/>
            <person name="Brown C.T."/>
            <person name="Hug L.A."/>
            <person name="Sharon I."/>
            <person name="Castelle C.J."/>
            <person name="Probst A.J."/>
            <person name="Thomas B.C."/>
            <person name="Singh A."/>
            <person name="Wilkins M.J."/>
            <person name="Karaoz U."/>
            <person name="Brodie E.L."/>
            <person name="Williams K.H."/>
            <person name="Hubbard S.S."/>
            <person name="Banfield J.F."/>
        </authorList>
    </citation>
    <scope>NUCLEOTIDE SEQUENCE [LARGE SCALE GENOMIC DNA]</scope>
</reference>
<dbReference type="GO" id="GO:0016787">
    <property type="term" value="F:hydrolase activity"/>
    <property type="evidence" value="ECO:0007669"/>
    <property type="project" value="UniProtKB-KW"/>
</dbReference>
<feature type="domain" description="TNase-like" evidence="5">
    <location>
        <begin position="25"/>
        <end position="160"/>
    </location>
</feature>
<evidence type="ECO:0000256" key="1">
    <source>
        <dbReference type="ARBA" id="ARBA00022722"/>
    </source>
</evidence>
<keyword evidence="1" id="KW-0540">Nuclease</keyword>
<proteinExistence type="predicted"/>
<name>A0A1G1X5G8_9BACT</name>
<comment type="caution">
    <text evidence="6">The sequence shown here is derived from an EMBL/GenBank/DDBJ whole genome shotgun (WGS) entry which is preliminary data.</text>
</comment>
<dbReference type="PANTHER" id="PTHR12302:SF3">
    <property type="entry name" value="SERINE_THREONINE-PROTEIN KINASE 31"/>
    <property type="match status" value="1"/>
</dbReference>
<gene>
    <name evidence="6" type="ORF">A3D99_01005</name>
</gene>
<dbReference type="SUPFAM" id="SSF50199">
    <property type="entry name" value="Staphylococcal nuclease"/>
    <property type="match status" value="1"/>
</dbReference>
<dbReference type="Proteomes" id="UP000177528">
    <property type="component" value="Unassembled WGS sequence"/>
</dbReference>
<dbReference type="GO" id="GO:0003676">
    <property type="term" value="F:nucleic acid binding"/>
    <property type="evidence" value="ECO:0007669"/>
    <property type="project" value="InterPro"/>
</dbReference>
<evidence type="ECO:0000256" key="2">
    <source>
        <dbReference type="ARBA" id="ARBA00022759"/>
    </source>
</evidence>
<dbReference type="Pfam" id="PF00565">
    <property type="entry name" value="SNase"/>
    <property type="match status" value="1"/>
</dbReference>
<dbReference type="GO" id="GO:0004519">
    <property type="term" value="F:endonuclease activity"/>
    <property type="evidence" value="ECO:0007669"/>
    <property type="project" value="UniProtKB-KW"/>
</dbReference>
<dbReference type="PROSITE" id="PS50830">
    <property type="entry name" value="TNASE_3"/>
    <property type="match status" value="1"/>
</dbReference>
<evidence type="ECO:0000256" key="3">
    <source>
        <dbReference type="ARBA" id="ARBA00022801"/>
    </source>
</evidence>
<feature type="signal peptide" evidence="4">
    <location>
        <begin position="1"/>
        <end position="23"/>
    </location>
</feature>
<dbReference type="AlphaFoldDB" id="A0A1G1X5G8"/>